<dbReference type="InterPro" id="IPR049961">
    <property type="entry name" value="ThiI_N"/>
</dbReference>
<evidence type="ECO:0000256" key="6">
    <source>
        <dbReference type="ARBA" id="ARBA00022741"/>
    </source>
</evidence>
<dbReference type="GO" id="GO:0000049">
    <property type="term" value="F:tRNA binding"/>
    <property type="evidence" value="ECO:0007669"/>
    <property type="project" value="UniProtKB-UniRule"/>
</dbReference>
<comment type="pathway">
    <text evidence="2 19">Cofactor biosynthesis; thiamine diphosphate biosynthesis.</text>
</comment>
<evidence type="ECO:0000256" key="14">
    <source>
        <dbReference type="ARBA" id="ARBA00066827"/>
    </source>
</evidence>
<evidence type="ECO:0000313" key="21">
    <source>
        <dbReference type="EMBL" id="SFP66514.1"/>
    </source>
</evidence>
<feature type="domain" description="THUMP" evidence="20">
    <location>
        <begin position="58"/>
        <end position="169"/>
    </location>
</feature>
<evidence type="ECO:0000256" key="17">
    <source>
        <dbReference type="ARBA" id="ARBA00077849"/>
    </source>
</evidence>
<sequence length="393" mass="44303">MERVALLRYGEIHLKGLNRPYFERALYNNIVKALEPYEGVTVRKAEGRYYVENIGDDPRVFDSIAKVFGIISFSPALKVEKDVVAIQKAAEVLLREAMEAQAASQKETFTFKVESRRSDKSFYLNSMELSRKVGGYLLRRIPNLKVDVHNPMMTVNVEVREWAYVYCQIIPGAGGMPVGTNGKAVLLLSGGIDSPVAGWMIAKRGVEVTAVHYHSFPYTSERSKEKVIDLCRILSQYCGEIKLHVVPFTKIQQELYQKCPHNMLTILMRRFMMRIAEVVAHKEDAKALVTGESLGQVASQTIESLCATNDAVSMPVFRPLIGMDKIEIMDLARRIGTYETSILPYEDCCTIFVPKHPVTRPKLEKVREAEKLVEGEKLIEEAVANIEVLNIKG</sequence>
<feature type="binding site" evidence="19">
    <location>
        <begin position="187"/>
        <end position="188"/>
    </location>
    <ligand>
        <name>ATP</name>
        <dbReference type="ChEBI" id="CHEBI:30616"/>
    </ligand>
</feature>
<evidence type="ECO:0000313" key="22">
    <source>
        <dbReference type="Proteomes" id="UP000198577"/>
    </source>
</evidence>
<dbReference type="SUPFAM" id="SSF52402">
    <property type="entry name" value="Adenine nucleotide alpha hydrolases-like"/>
    <property type="match status" value="1"/>
</dbReference>
<dbReference type="Gene3D" id="3.40.50.620">
    <property type="entry name" value="HUPs"/>
    <property type="match status" value="1"/>
</dbReference>
<dbReference type="GO" id="GO:0002937">
    <property type="term" value="P:tRNA 4-thiouridine biosynthesis"/>
    <property type="evidence" value="ECO:0007669"/>
    <property type="project" value="TreeGrafter"/>
</dbReference>
<organism evidence="21 22">
    <name type="scientific">Caldicoprobacter faecalis</name>
    <dbReference type="NCBI Taxonomy" id="937334"/>
    <lineage>
        <taxon>Bacteria</taxon>
        <taxon>Bacillati</taxon>
        <taxon>Bacillota</taxon>
        <taxon>Clostridia</taxon>
        <taxon>Caldicoprobacterales</taxon>
        <taxon>Caldicoprobacteraceae</taxon>
        <taxon>Caldicoprobacter</taxon>
    </lineage>
</organism>
<dbReference type="CDD" id="cd11716">
    <property type="entry name" value="THUMP_ThiI"/>
    <property type="match status" value="1"/>
</dbReference>
<dbReference type="HAMAP" id="MF_00021">
    <property type="entry name" value="ThiI"/>
    <property type="match status" value="1"/>
</dbReference>
<dbReference type="GO" id="GO:0005829">
    <property type="term" value="C:cytosol"/>
    <property type="evidence" value="ECO:0007669"/>
    <property type="project" value="TreeGrafter"/>
</dbReference>
<dbReference type="InterPro" id="IPR014729">
    <property type="entry name" value="Rossmann-like_a/b/a_fold"/>
</dbReference>
<keyword evidence="7 19" id="KW-0067">ATP-binding</keyword>
<feature type="binding site" evidence="19">
    <location>
        <position position="300"/>
    </location>
    <ligand>
        <name>ATP</name>
        <dbReference type="ChEBI" id="CHEBI:30616"/>
    </ligand>
</feature>
<dbReference type="InterPro" id="IPR020536">
    <property type="entry name" value="ThiI_AANH"/>
</dbReference>
<dbReference type="Gene3D" id="3.30.2130.30">
    <property type="match status" value="1"/>
</dbReference>
<dbReference type="FunFam" id="3.40.50.620:FF:000053">
    <property type="entry name" value="Probable tRNA sulfurtransferase"/>
    <property type="match status" value="1"/>
</dbReference>
<feature type="binding site" evidence="19">
    <location>
        <position position="291"/>
    </location>
    <ligand>
        <name>ATP</name>
        <dbReference type="ChEBI" id="CHEBI:30616"/>
    </ligand>
</feature>
<accession>A0A1I5S730</accession>
<dbReference type="PANTHER" id="PTHR43209:SF1">
    <property type="entry name" value="TRNA SULFURTRANSFERASE"/>
    <property type="match status" value="1"/>
</dbReference>
<dbReference type="Pfam" id="PF02926">
    <property type="entry name" value="THUMP"/>
    <property type="match status" value="1"/>
</dbReference>
<dbReference type="GO" id="GO:0140741">
    <property type="term" value="F:tRNA-uracil-4 sulfurtransferase activity"/>
    <property type="evidence" value="ECO:0007669"/>
    <property type="project" value="UniProtKB-EC"/>
</dbReference>
<evidence type="ECO:0000256" key="8">
    <source>
        <dbReference type="ARBA" id="ARBA00022884"/>
    </source>
</evidence>
<comment type="subcellular location">
    <subcellularLocation>
        <location evidence="1 19">Cytoplasm</location>
    </subcellularLocation>
</comment>
<evidence type="ECO:0000256" key="18">
    <source>
        <dbReference type="ARBA" id="ARBA00080570"/>
    </source>
</evidence>
<dbReference type="GO" id="GO:0004810">
    <property type="term" value="F:CCA tRNA nucleotidyltransferase activity"/>
    <property type="evidence" value="ECO:0007669"/>
    <property type="project" value="InterPro"/>
</dbReference>
<feature type="binding site" evidence="19">
    <location>
        <position position="269"/>
    </location>
    <ligand>
        <name>ATP</name>
        <dbReference type="ChEBI" id="CHEBI:30616"/>
    </ligand>
</feature>
<dbReference type="CDD" id="cd01712">
    <property type="entry name" value="PPase_ThiI"/>
    <property type="match status" value="1"/>
</dbReference>
<keyword evidence="9 19" id="KW-0784">Thiamine biosynthesis</keyword>
<feature type="binding site" evidence="19">
    <location>
        <begin position="212"/>
        <end position="213"/>
    </location>
    <ligand>
        <name>ATP</name>
        <dbReference type="ChEBI" id="CHEBI:30616"/>
    </ligand>
</feature>
<comment type="similarity">
    <text evidence="13 19">Belongs to the ThiI family.</text>
</comment>
<dbReference type="UniPathway" id="UPA00060"/>
<keyword evidence="8 19" id="KW-0694">RNA-binding</keyword>
<evidence type="ECO:0000256" key="15">
    <source>
        <dbReference type="ARBA" id="ARBA00071867"/>
    </source>
</evidence>
<evidence type="ECO:0000259" key="20">
    <source>
        <dbReference type="PROSITE" id="PS51165"/>
    </source>
</evidence>
<dbReference type="InterPro" id="IPR003720">
    <property type="entry name" value="tRNA_STrfase"/>
</dbReference>
<protein>
    <recommendedName>
        <fullName evidence="15 19">Probable tRNA sulfurtransferase</fullName>
        <ecNumber evidence="14 19">2.8.1.4</ecNumber>
    </recommendedName>
    <alternativeName>
        <fullName evidence="16 19">Sulfur carrier protein ThiS sulfurtransferase</fullName>
    </alternativeName>
    <alternativeName>
        <fullName evidence="17 19">Thiamine biosynthesis protein ThiI</fullName>
    </alternativeName>
    <alternativeName>
        <fullName evidence="18 19">tRNA 4-thiouridine synthase</fullName>
    </alternativeName>
</protein>
<keyword evidence="3 19" id="KW-0963">Cytoplasm</keyword>
<dbReference type="EMBL" id="FOXR01000002">
    <property type="protein sequence ID" value="SFP66514.1"/>
    <property type="molecule type" value="Genomic_DNA"/>
</dbReference>
<evidence type="ECO:0000256" key="19">
    <source>
        <dbReference type="HAMAP-Rule" id="MF_00021"/>
    </source>
</evidence>
<dbReference type="PANTHER" id="PTHR43209">
    <property type="entry name" value="TRNA SULFURTRANSFERASE"/>
    <property type="match status" value="1"/>
</dbReference>
<gene>
    <name evidence="19" type="primary">thiI</name>
    <name evidence="21" type="ORF">SAMN05444406_10217</name>
</gene>
<dbReference type="Proteomes" id="UP000198577">
    <property type="component" value="Unassembled WGS sequence"/>
</dbReference>
<evidence type="ECO:0000256" key="5">
    <source>
        <dbReference type="ARBA" id="ARBA00022679"/>
    </source>
</evidence>
<dbReference type="InterPro" id="IPR054173">
    <property type="entry name" value="ThiI_fer"/>
</dbReference>
<reference evidence="21 22" key="1">
    <citation type="submission" date="2016-10" db="EMBL/GenBank/DDBJ databases">
        <authorList>
            <person name="de Groot N.N."/>
        </authorList>
    </citation>
    <scope>NUCLEOTIDE SEQUENCE [LARGE SCALE GENOMIC DNA]</scope>
    <source>
        <strain evidence="21 22">DSM 20678</strain>
    </source>
</reference>
<dbReference type="GO" id="GO:0009229">
    <property type="term" value="P:thiamine diphosphate biosynthetic process"/>
    <property type="evidence" value="ECO:0007669"/>
    <property type="project" value="UniProtKB-UniRule"/>
</dbReference>
<evidence type="ECO:0000256" key="12">
    <source>
        <dbReference type="ARBA" id="ARBA00058382"/>
    </source>
</evidence>
<dbReference type="SMART" id="SM00981">
    <property type="entry name" value="THUMP"/>
    <property type="match status" value="1"/>
</dbReference>
<keyword evidence="22" id="KW-1185">Reference proteome</keyword>
<dbReference type="EC" id="2.8.1.4" evidence="14 19"/>
<evidence type="ECO:0000256" key="4">
    <source>
        <dbReference type="ARBA" id="ARBA00022555"/>
    </source>
</evidence>
<dbReference type="AlphaFoldDB" id="A0A1I5S730"/>
<dbReference type="SUPFAM" id="SSF143437">
    <property type="entry name" value="THUMP domain-like"/>
    <property type="match status" value="1"/>
</dbReference>
<keyword evidence="6 19" id="KW-0547">Nucleotide-binding</keyword>
<dbReference type="InterPro" id="IPR050102">
    <property type="entry name" value="tRNA_sulfurtransferase_ThiI"/>
</dbReference>
<evidence type="ECO:0000256" key="10">
    <source>
        <dbReference type="ARBA" id="ARBA00050570"/>
    </source>
</evidence>
<dbReference type="NCBIfam" id="TIGR00342">
    <property type="entry name" value="tRNA uracil 4-sulfurtransferase ThiI"/>
    <property type="match status" value="1"/>
</dbReference>
<evidence type="ECO:0000256" key="1">
    <source>
        <dbReference type="ARBA" id="ARBA00004496"/>
    </source>
</evidence>
<proteinExistence type="inferred from homology"/>
<dbReference type="InterPro" id="IPR004114">
    <property type="entry name" value="THUMP_dom"/>
</dbReference>
<evidence type="ECO:0000256" key="16">
    <source>
        <dbReference type="ARBA" id="ARBA00075337"/>
    </source>
</evidence>
<dbReference type="OrthoDB" id="9773948at2"/>
<dbReference type="GO" id="GO:0005524">
    <property type="term" value="F:ATP binding"/>
    <property type="evidence" value="ECO:0007669"/>
    <property type="project" value="UniProtKB-UniRule"/>
</dbReference>
<evidence type="ECO:0000256" key="13">
    <source>
        <dbReference type="ARBA" id="ARBA00061472"/>
    </source>
</evidence>
<evidence type="ECO:0000256" key="11">
    <source>
        <dbReference type="ARBA" id="ARBA00052330"/>
    </source>
</evidence>
<keyword evidence="4 19" id="KW-0820">tRNA-binding</keyword>
<evidence type="ECO:0000256" key="7">
    <source>
        <dbReference type="ARBA" id="ARBA00022840"/>
    </source>
</evidence>
<dbReference type="GO" id="GO:0052837">
    <property type="term" value="P:thiazole biosynthetic process"/>
    <property type="evidence" value="ECO:0007669"/>
    <property type="project" value="TreeGrafter"/>
</dbReference>
<evidence type="ECO:0000256" key="2">
    <source>
        <dbReference type="ARBA" id="ARBA00004948"/>
    </source>
</evidence>
<comment type="catalytic activity">
    <reaction evidence="10 19">
        <text>[ThiI sulfur-carrier protein]-S-sulfanyl-L-cysteine + a uridine in tRNA + 2 reduced [2Fe-2S]-[ferredoxin] + ATP + H(+) = [ThiI sulfur-carrier protein]-L-cysteine + a 4-thiouridine in tRNA + 2 oxidized [2Fe-2S]-[ferredoxin] + AMP + diphosphate</text>
        <dbReference type="Rhea" id="RHEA:24176"/>
        <dbReference type="Rhea" id="RHEA-COMP:10000"/>
        <dbReference type="Rhea" id="RHEA-COMP:10001"/>
        <dbReference type="Rhea" id="RHEA-COMP:13337"/>
        <dbReference type="Rhea" id="RHEA-COMP:13338"/>
        <dbReference type="Rhea" id="RHEA-COMP:13339"/>
        <dbReference type="Rhea" id="RHEA-COMP:13340"/>
        <dbReference type="ChEBI" id="CHEBI:15378"/>
        <dbReference type="ChEBI" id="CHEBI:29950"/>
        <dbReference type="ChEBI" id="CHEBI:30616"/>
        <dbReference type="ChEBI" id="CHEBI:33019"/>
        <dbReference type="ChEBI" id="CHEBI:33737"/>
        <dbReference type="ChEBI" id="CHEBI:33738"/>
        <dbReference type="ChEBI" id="CHEBI:61963"/>
        <dbReference type="ChEBI" id="CHEBI:65315"/>
        <dbReference type="ChEBI" id="CHEBI:136798"/>
        <dbReference type="ChEBI" id="CHEBI:456215"/>
        <dbReference type="EC" id="2.8.1.4"/>
    </reaction>
</comment>
<dbReference type="InterPro" id="IPR049962">
    <property type="entry name" value="THUMP_ThiI"/>
</dbReference>
<comment type="catalytic activity">
    <reaction evidence="11 19">
        <text>[ThiS sulfur-carrier protein]-C-terminal Gly-Gly-AMP + S-sulfanyl-L-cysteinyl-[cysteine desulfurase] + AH2 = [ThiS sulfur-carrier protein]-C-terminal-Gly-aminoethanethioate + L-cysteinyl-[cysteine desulfurase] + A + AMP + 2 H(+)</text>
        <dbReference type="Rhea" id="RHEA:43340"/>
        <dbReference type="Rhea" id="RHEA-COMP:12157"/>
        <dbReference type="Rhea" id="RHEA-COMP:12158"/>
        <dbReference type="Rhea" id="RHEA-COMP:12910"/>
        <dbReference type="Rhea" id="RHEA-COMP:19908"/>
        <dbReference type="ChEBI" id="CHEBI:13193"/>
        <dbReference type="ChEBI" id="CHEBI:15378"/>
        <dbReference type="ChEBI" id="CHEBI:17499"/>
        <dbReference type="ChEBI" id="CHEBI:29950"/>
        <dbReference type="ChEBI" id="CHEBI:61963"/>
        <dbReference type="ChEBI" id="CHEBI:90618"/>
        <dbReference type="ChEBI" id="CHEBI:232372"/>
        <dbReference type="ChEBI" id="CHEBI:456215"/>
    </reaction>
</comment>
<dbReference type="Pfam" id="PF22025">
    <property type="entry name" value="ThiI_fer"/>
    <property type="match status" value="1"/>
</dbReference>
<dbReference type="Pfam" id="PF02568">
    <property type="entry name" value="ThiI"/>
    <property type="match status" value="1"/>
</dbReference>
<dbReference type="GO" id="GO:0009228">
    <property type="term" value="P:thiamine biosynthetic process"/>
    <property type="evidence" value="ECO:0007669"/>
    <property type="project" value="UniProtKB-KW"/>
</dbReference>
<comment type="function">
    <text evidence="12 19">Catalyzes the ATP-dependent transfer of a sulfur to tRNA to produce 4-thiouridine in position 8 of tRNAs, which functions as a near-UV photosensor. Also catalyzes the transfer of sulfur to the sulfur carrier protein ThiS, forming ThiS-thiocarboxylate. This is a step in the synthesis of thiazole, in the thiamine biosynthesis pathway. The sulfur is donated as persulfide by IscS.</text>
</comment>
<keyword evidence="5 19" id="KW-0808">Transferase</keyword>
<dbReference type="STRING" id="937334.SAMN05444406_10217"/>
<evidence type="ECO:0000256" key="3">
    <source>
        <dbReference type="ARBA" id="ARBA00022490"/>
    </source>
</evidence>
<evidence type="ECO:0000256" key="9">
    <source>
        <dbReference type="ARBA" id="ARBA00022977"/>
    </source>
</evidence>
<dbReference type="PROSITE" id="PS51165">
    <property type="entry name" value="THUMP"/>
    <property type="match status" value="1"/>
</dbReference>
<dbReference type="RefSeq" id="WP_025746894.1">
    <property type="nucleotide sequence ID" value="NZ_FOXR01000002.1"/>
</dbReference>
<name>A0A1I5S730_9FIRM</name>